<keyword evidence="10 11" id="KW-0067">ATP-binding</keyword>
<dbReference type="GO" id="GO:0043531">
    <property type="term" value="F:ADP binding"/>
    <property type="evidence" value="ECO:0007669"/>
    <property type="project" value="TreeGrafter"/>
</dbReference>
<dbReference type="EMBL" id="CBXV010000006">
    <property type="protein sequence ID" value="CDM65741.1"/>
    <property type="molecule type" value="Genomic_DNA"/>
</dbReference>
<evidence type="ECO:0000313" key="15">
    <source>
        <dbReference type="EMBL" id="CDM65741.1"/>
    </source>
</evidence>
<reference evidence="15 16" key="2">
    <citation type="submission" date="2015-01" db="EMBL/GenBank/DDBJ databases">
        <title>Complete genome sequence of Pyrinomonas methylaliphatogenes type strain K22T.</title>
        <authorList>
            <person name="Lee K.C.Y."/>
            <person name="Power J.F."/>
            <person name="Dunfield P.F."/>
            <person name="Morgan X.C."/>
            <person name="Huttenhower C."/>
            <person name="Stott M.B."/>
        </authorList>
    </citation>
    <scope>NUCLEOTIDE SEQUENCE [LARGE SCALE GENOMIC DNA]</scope>
    <source>
        <strain evidence="15 16">K22</strain>
    </source>
</reference>
<feature type="binding site" evidence="11">
    <location>
        <position position="118"/>
    </location>
    <ligand>
        <name>substrate</name>
    </ligand>
</feature>
<dbReference type="CDD" id="cd00318">
    <property type="entry name" value="Phosphoglycerate_kinase"/>
    <property type="match status" value="1"/>
</dbReference>
<dbReference type="InterPro" id="IPR015824">
    <property type="entry name" value="Phosphoglycerate_kinase_N"/>
</dbReference>
<evidence type="ECO:0000256" key="11">
    <source>
        <dbReference type="HAMAP-Rule" id="MF_00145"/>
    </source>
</evidence>
<dbReference type="FunFam" id="3.40.50.1260:FF:000007">
    <property type="entry name" value="Phosphoglycerate kinase"/>
    <property type="match status" value="1"/>
</dbReference>
<dbReference type="InterPro" id="IPR036043">
    <property type="entry name" value="Phosphoglycerate_kinase_sf"/>
</dbReference>
<feature type="binding site" evidence="11 13">
    <location>
        <position position="203"/>
    </location>
    <ligand>
        <name>ATP</name>
        <dbReference type="ChEBI" id="CHEBI:30616"/>
    </ligand>
</feature>
<dbReference type="PANTHER" id="PTHR11406:SF23">
    <property type="entry name" value="PHOSPHOGLYCERATE KINASE 1, CHLOROPLASTIC-RELATED"/>
    <property type="match status" value="1"/>
</dbReference>
<dbReference type="EC" id="2.7.2.3" evidence="5 11"/>
<evidence type="ECO:0000256" key="9">
    <source>
        <dbReference type="ARBA" id="ARBA00022777"/>
    </source>
</evidence>
<feature type="binding site" evidence="11 13">
    <location>
        <position position="326"/>
    </location>
    <ligand>
        <name>ATP</name>
        <dbReference type="ChEBI" id="CHEBI:30616"/>
    </ligand>
</feature>
<organism evidence="15 16">
    <name type="scientific">Pyrinomonas methylaliphatogenes</name>
    <dbReference type="NCBI Taxonomy" id="454194"/>
    <lineage>
        <taxon>Bacteria</taxon>
        <taxon>Pseudomonadati</taxon>
        <taxon>Acidobacteriota</taxon>
        <taxon>Blastocatellia</taxon>
        <taxon>Blastocatellales</taxon>
        <taxon>Pyrinomonadaceae</taxon>
        <taxon>Pyrinomonas</taxon>
    </lineage>
</organism>
<evidence type="ECO:0000256" key="4">
    <source>
        <dbReference type="ARBA" id="ARBA00011245"/>
    </source>
</evidence>
<dbReference type="GO" id="GO:0005829">
    <property type="term" value="C:cytosol"/>
    <property type="evidence" value="ECO:0007669"/>
    <property type="project" value="TreeGrafter"/>
</dbReference>
<dbReference type="Gene3D" id="3.40.50.1260">
    <property type="entry name" value="Phosphoglycerate kinase, N-terminal domain"/>
    <property type="match status" value="2"/>
</dbReference>
<feature type="binding site" evidence="11 12">
    <location>
        <begin position="59"/>
        <end position="62"/>
    </location>
    <ligand>
        <name>substrate</name>
    </ligand>
</feature>
<evidence type="ECO:0000256" key="6">
    <source>
        <dbReference type="ARBA" id="ARBA00022490"/>
    </source>
</evidence>
<feature type="binding site" evidence="11 12">
    <location>
        <begin position="21"/>
        <end position="23"/>
    </location>
    <ligand>
        <name>substrate</name>
    </ligand>
</feature>
<evidence type="ECO:0000256" key="3">
    <source>
        <dbReference type="ARBA" id="ARBA00008982"/>
    </source>
</evidence>
<feature type="binding site" evidence="11">
    <location>
        <position position="36"/>
    </location>
    <ligand>
        <name>substrate</name>
    </ligand>
</feature>
<comment type="pathway">
    <text evidence="11">Carbohydrate degradation; glycolysis; pyruvate from D-glyceraldehyde 3-phosphate: step 2/5.</text>
</comment>
<comment type="subunit">
    <text evidence="4 11">Monomer.</text>
</comment>
<keyword evidence="11" id="KW-0324">Glycolysis</keyword>
<dbReference type="GO" id="GO:0004618">
    <property type="term" value="F:phosphoglycerate kinase activity"/>
    <property type="evidence" value="ECO:0007669"/>
    <property type="project" value="UniProtKB-UniRule"/>
</dbReference>
<dbReference type="PANTHER" id="PTHR11406">
    <property type="entry name" value="PHOSPHOGLYCERATE KINASE"/>
    <property type="match status" value="1"/>
</dbReference>
<keyword evidence="6 11" id="KW-0963">Cytoplasm</keyword>
<evidence type="ECO:0000256" key="12">
    <source>
        <dbReference type="PIRSR" id="PIRSR000724-1"/>
    </source>
</evidence>
<dbReference type="GO" id="GO:0006096">
    <property type="term" value="P:glycolytic process"/>
    <property type="evidence" value="ECO:0007669"/>
    <property type="project" value="UniProtKB-UniRule"/>
</dbReference>
<proteinExistence type="inferred from homology"/>
<comment type="subcellular location">
    <subcellularLocation>
        <location evidence="2 11">Cytoplasm</location>
    </subcellularLocation>
</comment>
<dbReference type="Proteomes" id="UP000031518">
    <property type="component" value="Unassembled WGS sequence"/>
</dbReference>
<dbReference type="HAMAP" id="MF_00145">
    <property type="entry name" value="Phosphoglyc_kinase"/>
    <property type="match status" value="1"/>
</dbReference>
<evidence type="ECO:0000256" key="7">
    <source>
        <dbReference type="ARBA" id="ARBA00022679"/>
    </source>
</evidence>
<dbReference type="GO" id="GO:0006094">
    <property type="term" value="P:gluconeogenesis"/>
    <property type="evidence" value="ECO:0007669"/>
    <property type="project" value="TreeGrafter"/>
</dbReference>
<dbReference type="FunFam" id="3.40.50.1260:FF:000002">
    <property type="entry name" value="Phosphoglycerate kinase"/>
    <property type="match status" value="1"/>
</dbReference>
<evidence type="ECO:0000256" key="2">
    <source>
        <dbReference type="ARBA" id="ARBA00004496"/>
    </source>
</evidence>
<dbReference type="PRINTS" id="PR00477">
    <property type="entry name" value="PHGLYCKINASE"/>
</dbReference>
<feature type="binding site" evidence="12">
    <location>
        <position position="118"/>
    </location>
    <ligand>
        <name>(2R)-3-phosphoglycerate</name>
        <dbReference type="ChEBI" id="CHEBI:58272"/>
    </ligand>
</feature>
<keyword evidence="16" id="KW-1185">Reference proteome</keyword>
<dbReference type="AlphaFoldDB" id="A0A0B6WXE3"/>
<feature type="binding site" evidence="11">
    <location>
        <position position="152"/>
    </location>
    <ligand>
        <name>substrate</name>
    </ligand>
</feature>
<keyword evidence="9 11" id="KW-0418">Kinase</keyword>
<dbReference type="Pfam" id="PF00162">
    <property type="entry name" value="PGK"/>
    <property type="match status" value="1"/>
</dbReference>
<comment type="similarity">
    <text evidence="3 11 14">Belongs to the phosphoglycerate kinase family.</text>
</comment>
<dbReference type="STRING" id="454194.PYK22_01747"/>
<reference evidence="15 16" key="1">
    <citation type="submission" date="2013-12" db="EMBL/GenBank/DDBJ databases">
        <authorList>
            <person name="Stott M."/>
        </authorList>
    </citation>
    <scope>NUCLEOTIDE SEQUENCE [LARGE SCALE GENOMIC DNA]</scope>
    <source>
        <strain evidence="15 16">K22</strain>
    </source>
</reference>
<dbReference type="PIRSF" id="PIRSF000724">
    <property type="entry name" value="Pgk"/>
    <property type="match status" value="1"/>
</dbReference>
<feature type="binding site" evidence="12">
    <location>
        <position position="152"/>
    </location>
    <ligand>
        <name>(2R)-3-phosphoglycerate</name>
        <dbReference type="ChEBI" id="CHEBI:58272"/>
    </ligand>
</feature>
<protein>
    <recommendedName>
        <fullName evidence="5 11">Phosphoglycerate kinase</fullName>
        <ecNumber evidence="5 11">2.7.2.3</ecNumber>
    </recommendedName>
</protein>
<feature type="binding site" evidence="11 13">
    <location>
        <begin position="355"/>
        <end position="358"/>
    </location>
    <ligand>
        <name>ATP</name>
        <dbReference type="ChEBI" id="CHEBI:30616"/>
    </ligand>
</feature>
<dbReference type="UniPathway" id="UPA00109">
    <property type="reaction ID" value="UER00185"/>
</dbReference>
<evidence type="ECO:0000256" key="5">
    <source>
        <dbReference type="ARBA" id="ARBA00013061"/>
    </source>
</evidence>
<evidence type="ECO:0000313" key="16">
    <source>
        <dbReference type="Proteomes" id="UP000031518"/>
    </source>
</evidence>
<dbReference type="GO" id="GO:0005524">
    <property type="term" value="F:ATP binding"/>
    <property type="evidence" value="ECO:0007669"/>
    <property type="project" value="UniProtKB-KW"/>
</dbReference>
<evidence type="ECO:0000256" key="10">
    <source>
        <dbReference type="ARBA" id="ARBA00022840"/>
    </source>
</evidence>
<gene>
    <name evidence="11" type="primary">pgk</name>
    <name evidence="15" type="ORF">PYK22_01747</name>
</gene>
<evidence type="ECO:0000256" key="13">
    <source>
        <dbReference type="PIRSR" id="PIRSR000724-2"/>
    </source>
</evidence>
<accession>A0A0B6WXE3</accession>
<dbReference type="InterPro" id="IPR001576">
    <property type="entry name" value="Phosphoglycerate_kinase"/>
</dbReference>
<dbReference type="OrthoDB" id="9808460at2"/>
<feature type="binding site" evidence="12">
    <location>
        <position position="36"/>
    </location>
    <ligand>
        <name>(2R)-3-phosphoglycerate</name>
        <dbReference type="ChEBI" id="CHEBI:58272"/>
    </ligand>
</feature>
<comment type="catalytic activity">
    <reaction evidence="1 11 14">
        <text>(2R)-3-phosphoglycerate + ATP = (2R)-3-phospho-glyceroyl phosphate + ADP</text>
        <dbReference type="Rhea" id="RHEA:14801"/>
        <dbReference type="ChEBI" id="CHEBI:30616"/>
        <dbReference type="ChEBI" id="CHEBI:57604"/>
        <dbReference type="ChEBI" id="CHEBI:58272"/>
        <dbReference type="ChEBI" id="CHEBI:456216"/>
        <dbReference type="EC" id="2.7.2.3"/>
    </reaction>
</comment>
<dbReference type="RefSeq" id="WP_041976257.1">
    <property type="nucleotide sequence ID" value="NZ_CBXV010000006.1"/>
</dbReference>
<feature type="binding site" evidence="11 13">
    <location>
        <position position="295"/>
    </location>
    <ligand>
        <name>ATP</name>
        <dbReference type="ChEBI" id="CHEBI:30616"/>
    </ligand>
</feature>
<evidence type="ECO:0000256" key="14">
    <source>
        <dbReference type="RuleBase" id="RU000532"/>
    </source>
</evidence>
<keyword evidence="8 11" id="KW-0547">Nucleotide-binding</keyword>
<evidence type="ECO:0000256" key="8">
    <source>
        <dbReference type="ARBA" id="ARBA00022741"/>
    </source>
</evidence>
<dbReference type="SUPFAM" id="SSF53748">
    <property type="entry name" value="Phosphoglycerate kinase"/>
    <property type="match status" value="1"/>
</dbReference>
<keyword evidence="7 11" id="KW-0808">Transferase</keyword>
<name>A0A0B6WXE3_9BACT</name>
<evidence type="ECO:0000256" key="1">
    <source>
        <dbReference type="ARBA" id="ARBA00000642"/>
    </source>
</evidence>
<sequence length="399" mass="43317">MNKLSIRDLDLASKRIFVRVDFNVPLKDGQVEDDTRIRATLPTIQYAIERGARLVLASHLGRPKGQRNEKYSLRPVAERLAQLLGKPIAFANDCIGEEARAKSAALKDGEALLLENLRFHPEEEQNDDSFAAQLAELCDKLYVNDAFGSAHRAHASTEAITHHVEKAAAGLLMEKELEYLGRVLNNPEHPFVAILGGAKVSDKIEVINSLIERRVDKLLIGGAMAYTFLKAEGFTVGKSLVEDDKLEVAREIKRRAEEAGIEFLLPTDHQVVDRYDPLHSRRTIPIEFTTAGLVGLDIGPETVAIFTRALEGAKMIVWNGPMGMFEEKPFDEGTIAIARAVADAADRGAIVVVGGGDSVAAVTQAGVADRITHISTGGGATLEFLAGEKLPGVEALSDK</sequence>